<feature type="transmembrane region" description="Helical" evidence="1">
    <location>
        <begin position="189"/>
        <end position="214"/>
    </location>
</feature>
<reference evidence="2 3" key="1">
    <citation type="submission" date="2009-01" db="EMBL/GenBank/DDBJ databases">
        <authorList>
            <person name="Qin X."/>
            <person name="Bachman B."/>
            <person name="Battles P."/>
            <person name="Bell A."/>
            <person name="Bess C."/>
            <person name="Bickham C."/>
            <person name="Chaboub L."/>
            <person name="Chen D."/>
            <person name="Coyle M."/>
            <person name="Deiros D.R."/>
            <person name="Dinh H."/>
            <person name="Forbes L."/>
            <person name="Fowler G."/>
            <person name="Francisco L."/>
            <person name="Fu Q."/>
            <person name="Gubbala S."/>
            <person name="Hale W."/>
            <person name="Han Y."/>
            <person name="Hemphill L."/>
            <person name="Highlander S.K."/>
            <person name="Hirani K."/>
            <person name="Hogues M."/>
            <person name="Jackson L."/>
            <person name="Jakkamsetti A."/>
            <person name="Javaid M."/>
            <person name="Jiang H."/>
            <person name="Korchina V."/>
            <person name="Kovar C."/>
            <person name="Lara F."/>
            <person name="Lee S."/>
            <person name="Mata R."/>
            <person name="Mathew T."/>
            <person name="Moen C."/>
            <person name="Morales K."/>
            <person name="Munidasa M."/>
            <person name="Nazareth L."/>
            <person name="Ngo R."/>
            <person name="Nguyen L."/>
            <person name="Okwuonu G."/>
            <person name="Ongeri F."/>
            <person name="Patil S."/>
            <person name="Petrosino J."/>
            <person name="Pham C."/>
            <person name="Pham P."/>
            <person name="Pu L.-L."/>
            <person name="Puazo M."/>
            <person name="Raj R."/>
            <person name="Reid J."/>
            <person name="Rouhana J."/>
            <person name="Saada N."/>
            <person name="Shang Y."/>
            <person name="Simmons D."/>
            <person name="Thornton R."/>
            <person name="Warren J."/>
            <person name="Weissenberger G."/>
            <person name="Zhang J."/>
            <person name="Zhang L."/>
            <person name="Zhou C."/>
            <person name="Zhu D."/>
            <person name="Muzny D."/>
            <person name="Worley K."/>
            <person name="Gibbs R."/>
        </authorList>
    </citation>
    <scope>NUCLEOTIDE SEQUENCE [LARGE SCALE GENOMIC DNA]</scope>
    <source>
        <strain evidence="2 3">DSM 15434</strain>
    </source>
</reference>
<dbReference type="GO" id="GO:0022857">
    <property type="term" value="F:transmembrane transporter activity"/>
    <property type="evidence" value="ECO:0007669"/>
    <property type="project" value="InterPro"/>
</dbReference>
<evidence type="ECO:0000313" key="3">
    <source>
        <dbReference type="Proteomes" id="UP000004778"/>
    </source>
</evidence>
<dbReference type="EMBL" id="ACFH01000046">
    <property type="protein sequence ID" value="EEH66467.1"/>
    <property type="molecule type" value="Genomic_DNA"/>
</dbReference>
<keyword evidence="1" id="KW-1133">Transmembrane helix</keyword>
<feature type="transmembrane region" description="Helical" evidence="1">
    <location>
        <begin position="93"/>
        <end position="118"/>
    </location>
</feature>
<dbReference type="SUPFAM" id="SSF103473">
    <property type="entry name" value="MFS general substrate transporter"/>
    <property type="match status" value="1"/>
</dbReference>
<feature type="transmembrane region" description="Helical" evidence="1">
    <location>
        <begin position="161"/>
        <end position="183"/>
    </location>
</feature>
<feature type="transmembrane region" description="Helical" evidence="1">
    <location>
        <begin position="44"/>
        <end position="64"/>
    </location>
</feature>
<evidence type="ECO:0000256" key="1">
    <source>
        <dbReference type="SAM" id="Phobius"/>
    </source>
</evidence>
<evidence type="ECO:0008006" key="4">
    <source>
        <dbReference type="Google" id="ProtNLM"/>
    </source>
</evidence>
<keyword evidence="3" id="KW-1185">Reference proteome</keyword>
<feature type="transmembrane region" description="Helical" evidence="1">
    <location>
        <begin position="12"/>
        <end position="32"/>
    </location>
</feature>
<keyword evidence="1" id="KW-0812">Transmembrane</keyword>
<proteinExistence type="predicted"/>
<dbReference type="STRING" id="103621.GCA_001067145_00032"/>
<evidence type="ECO:0000313" key="2">
    <source>
        <dbReference type="EMBL" id="EEH66467.1"/>
    </source>
</evidence>
<protein>
    <recommendedName>
        <fullName evidence="4">Major facilitator superfamily (MFS) profile domain-containing protein</fullName>
    </recommendedName>
</protein>
<dbReference type="Gene3D" id="1.20.1720.10">
    <property type="entry name" value="Multidrug resistance protein D"/>
    <property type="match status" value="1"/>
</dbReference>
<dbReference type="AlphaFoldDB" id="C0W485"/>
<gene>
    <name evidence="2" type="ORF">HMPREF0058_0679</name>
</gene>
<dbReference type="InterPro" id="IPR011701">
    <property type="entry name" value="MFS"/>
</dbReference>
<organism evidence="2 3">
    <name type="scientific">Actinomyces urogenitalis DSM 15434</name>
    <dbReference type="NCBI Taxonomy" id="525246"/>
    <lineage>
        <taxon>Bacteria</taxon>
        <taxon>Bacillati</taxon>
        <taxon>Actinomycetota</taxon>
        <taxon>Actinomycetes</taxon>
        <taxon>Actinomycetales</taxon>
        <taxon>Actinomycetaceae</taxon>
        <taxon>Actinomyces</taxon>
    </lineage>
</organism>
<dbReference type="eggNOG" id="COG2814">
    <property type="taxonomic scope" value="Bacteria"/>
</dbReference>
<sequence length="224" mass="23188">MISDRSRGITATQVLGLVMAIQGVAPVAAPILGGVLVDVIGWRGILGVVAGFTGILVLMVLAWVPETLPADKRSTGGLGALVQGGRHLGRDHVFVRLVALNALVYATLMAYLSAAPFVLKNVLGMSTASYTAVFAAGGLMISVVVSTAATQVRRFSPARQVRVGLVAQLVIDAIFCLVCVTMLRQEVSSTALLVGVVALFLAHVACLGMSIGNLPALALDRTGR</sequence>
<dbReference type="HOGENOM" id="CLU_1232878_0_0_11"/>
<comment type="caution">
    <text evidence="2">The sequence shown here is derived from an EMBL/GenBank/DDBJ whole genome shotgun (WGS) entry which is preliminary data.</text>
</comment>
<keyword evidence="1" id="KW-0472">Membrane</keyword>
<dbReference type="Pfam" id="PF07690">
    <property type="entry name" value="MFS_1"/>
    <property type="match status" value="1"/>
</dbReference>
<accession>C0W485</accession>
<feature type="transmembrane region" description="Helical" evidence="1">
    <location>
        <begin position="130"/>
        <end position="149"/>
    </location>
</feature>
<dbReference type="InterPro" id="IPR036259">
    <property type="entry name" value="MFS_trans_sf"/>
</dbReference>
<dbReference type="Proteomes" id="UP000004778">
    <property type="component" value="Unassembled WGS sequence"/>
</dbReference>
<name>C0W485_9ACTO</name>